<accession>A0AAD4RWU2</accession>
<proteinExistence type="predicted"/>
<dbReference type="AlphaFoldDB" id="A0AAD4RWU2"/>
<dbReference type="InterPro" id="IPR056789">
    <property type="entry name" value="LRR_R13L1-DRL21"/>
</dbReference>
<keyword evidence="4" id="KW-1185">Reference proteome</keyword>
<dbReference type="Proteomes" id="UP001202328">
    <property type="component" value="Unassembled WGS sequence"/>
</dbReference>
<dbReference type="InterPro" id="IPR032675">
    <property type="entry name" value="LRR_dom_sf"/>
</dbReference>
<protein>
    <recommendedName>
        <fullName evidence="2">R13L1/DRL21-like LRR repeat region domain-containing protein</fullName>
    </recommendedName>
</protein>
<feature type="domain" description="R13L1/DRL21-like LRR repeat region" evidence="2">
    <location>
        <begin position="344"/>
        <end position="407"/>
    </location>
</feature>
<gene>
    <name evidence="3" type="ORF">MKW98_005169</name>
</gene>
<evidence type="ECO:0000256" key="1">
    <source>
        <dbReference type="ARBA" id="ARBA00022614"/>
    </source>
</evidence>
<evidence type="ECO:0000313" key="4">
    <source>
        <dbReference type="Proteomes" id="UP001202328"/>
    </source>
</evidence>
<dbReference type="SUPFAM" id="SSF52047">
    <property type="entry name" value="RNI-like"/>
    <property type="match status" value="1"/>
</dbReference>
<reference evidence="3" key="1">
    <citation type="submission" date="2022-04" db="EMBL/GenBank/DDBJ databases">
        <title>A functionally conserved STORR gene fusion in Papaver species that diverged 16.8 million years ago.</title>
        <authorList>
            <person name="Catania T."/>
        </authorList>
    </citation>
    <scope>NUCLEOTIDE SEQUENCE</scope>
    <source>
        <strain evidence="3">S-188037</strain>
    </source>
</reference>
<evidence type="ECO:0000259" key="2">
    <source>
        <dbReference type="Pfam" id="PF25019"/>
    </source>
</evidence>
<dbReference type="PANTHER" id="PTHR36766:SF70">
    <property type="entry name" value="DISEASE RESISTANCE PROTEIN RGA4"/>
    <property type="match status" value="1"/>
</dbReference>
<dbReference type="Gene3D" id="3.80.10.10">
    <property type="entry name" value="Ribonuclease Inhibitor"/>
    <property type="match status" value="2"/>
</dbReference>
<sequence length="439" mass="50569">MIGTILLCLPNLVEIHLRNCNGCEKLRGLGQLPHLKTVSLDKMRNLKEWVEPSFSTSFPCLEVLSIKFCKKLTMLPFVLPALQWLKVKFSNALILKSIGNNTLTFLKSLNINGIPELESLPLHIVQPKLKFLKIWGCRRFQGFRRNEEEGLNSISVAPNNSFEKSISLWKLKVQCSKEWISLSTDLLCIKDLRKLKIGWFSDEPDIFPFSIEQQDSVCALKRLGRLEIDGCSSLKCLPQQLQHLSMLTHLVISNMGGEMVALPEWLVKLSSLQSLVIKDCRGLIDLLRQEEGMKHLTVLRYLKIARISEEPDVFLSEAQGIQHLLSLTELEIHGWPKLESLPHQLQHLKNLRELRIENFDGLVSLPEWLSNLSSLYSLWISSCKNLMHLPSKKTMLSLTALERLYIFDCPLLEERCTFKTGEEWEKISHIEKVSFRWEF</sequence>
<organism evidence="3 4">
    <name type="scientific">Papaver atlanticum</name>
    <dbReference type="NCBI Taxonomy" id="357466"/>
    <lineage>
        <taxon>Eukaryota</taxon>
        <taxon>Viridiplantae</taxon>
        <taxon>Streptophyta</taxon>
        <taxon>Embryophyta</taxon>
        <taxon>Tracheophyta</taxon>
        <taxon>Spermatophyta</taxon>
        <taxon>Magnoliopsida</taxon>
        <taxon>Ranunculales</taxon>
        <taxon>Papaveraceae</taxon>
        <taxon>Papaveroideae</taxon>
        <taxon>Papaver</taxon>
    </lineage>
</organism>
<name>A0AAD4RWU2_9MAGN</name>
<dbReference type="Pfam" id="PF25019">
    <property type="entry name" value="LRR_R13L1-DRL21"/>
    <property type="match status" value="1"/>
</dbReference>
<comment type="caution">
    <text evidence="3">The sequence shown here is derived from an EMBL/GenBank/DDBJ whole genome shotgun (WGS) entry which is preliminary data.</text>
</comment>
<keyword evidence="1" id="KW-0433">Leucine-rich repeat</keyword>
<evidence type="ECO:0000313" key="3">
    <source>
        <dbReference type="EMBL" id="KAI3836836.1"/>
    </source>
</evidence>
<dbReference type="EMBL" id="JAJJMB010017633">
    <property type="protein sequence ID" value="KAI3836836.1"/>
    <property type="molecule type" value="Genomic_DNA"/>
</dbReference>
<dbReference type="PANTHER" id="PTHR36766">
    <property type="entry name" value="PLANT BROAD-SPECTRUM MILDEW RESISTANCE PROTEIN RPW8"/>
    <property type="match status" value="1"/>
</dbReference>